<reference evidence="1" key="1">
    <citation type="journal article" date="2021" name="bioRxiv">
        <title>Whole Genome Assembly and Annotation of Northern Wild Rice, Zizania palustris L., Supports a Whole Genome Duplication in the Zizania Genus.</title>
        <authorList>
            <person name="Haas M."/>
            <person name="Kono T."/>
            <person name="Macchietto M."/>
            <person name="Millas R."/>
            <person name="McGilp L."/>
            <person name="Shao M."/>
            <person name="Duquette J."/>
            <person name="Hirsch C.N."/>
            <person name="Kimball J."/>
        </authorList>
    </citation>
    <scope>NUCLEOTIDE SEQUENCE</scope>
    <source>
        <tissue evidence="1">Fresh leaf tissue</tissue>
    </source>
</reference>
<proteinExistence type="predicted"/>
<dbReference type="Proteomes" id="UP000729402">
    <property type="component" value="Unassembled WGS sequence"/>
</dbReference>
<evidence type="ECO:0000313" key="2">
    <source>
        <dbReference type="Proteomes" id="UP000729402"/>
    </source>
</evidence>
<organism evidence="1 2">
    <name type="scientific">Zizania palustris</name>
    <name type="common">Northern wild rice</name>
    <dbReference type="NCBI Taxonomy" id="103762"/>
    <lineage>
        <taxon>Eukaryota</taxon>
        <taxon>Viridiplantae</taxon>
        <taxon>Streptophyta</taxon>
        <taxon>Embryophyta</taxon>
        <taxon>Tracheophyta</taxon>
        <taxon>Spermatophyta</taxon>
        <taxon>Magnoliopsida</taxon>
        <taxon>Liliopsida</taxon>
        <taxon>Poales</taxon>
        <taxon>Poaceae</taxon>
        <taxon>BOP clade</taxon>
        <taxon>Oryzoideae</taxon>
        <taxon>Oryzeae</taxon>
        <taxon>Zizaniinae</taxon>
        <taxon>Zizania</taxon>
    </lineage>
</organism>
<comment type="caution">
    <text evidence="1">The sequence shown here is derived from an EMBL/GenBank/DDBJ whole genome shotgun (WGS) entry which is preliminary data.</text>
</comment>
<dbReference type="AlphaFoldDB" id="A0A8J5TE33"/>
<reference evidence="1" key="2">
    <citation type="submission" date="2021-02" db="EMBL/GenBank/DDBJ databases">
        <authorList>
            <person name="Kimball J.A."/>
            <person name="Haas M.W."/>
            <person name="Macchietto M."/>
            <person name="Kono T."/>
            <person name="Duquette J."/>
            <person name="Shao M."/>
        </authorList>
    </citation>
    <scope>NUCLEOTIDE SEQUENCE</scope>
    <source>
        <tissue evidence="1">Fresh leaf tissue</tissue>
    </source>
</reference>
<accession>A0A8J5TE33</accession>
<dbReference type="EMBL" id="JAAALK010000282">
    <property type="protein sequence ID" value="KAG8077559.1"/>
    <property type="molecule type" value="Genomic_DNA"/>
</dbReference>
<keyword evidence="2" id="KW-1185">Reference proteome</keyword>
<sequence length="107" mass="11510">MAAAQAVLCGRLCNQGFGFPPLRPLALAGHQLQVSLIGPVRPFRVSRGISLGLLATDASGFGLISKLQYLVASSVSEACNNSVVLLAMKLQDNDVWSINYLIQKWRP</sequence>
<evidence type="ECO:0000313" key="1">
    <source>
        <dbReference type="EMBL" id="KAG8077559.1"/>
    </source>
</evidence>
<name>A0A8J5TE33_ZIZPA</name>
<protein>
    <submittedName>
        <fullName evidence="1">Uncharacterized protein</fullName>
    </submittedName>
</protein>
<gene>
    <name evidence="1" type="ORF">GUJ93_ZPchr0007g3382</name>
</gene>